<gene>
    <name evidence="9" type="ORF">ACFSQZ_12390</name>
</gene>
<keyword evidence="7 8" id="KW-0472">Membrane</keyword>
<feature type="transmembrane region" description="Helical" evidence="8">
    <location>
        <begin position="69"/>
        <end position="90"/>
    </location>
</feature>
<dbReference type="InterPro" id="IPR002549">
    <property type="entry name" value="AI-2E-like"/>
</dbReference>
<evidence type="ECO:0000256" key="3">
    <source>
        <dbReference type="ARBA" id="ARBA00022448"/>
    </source>
</evidence>
<keyword evidence="6 8" id="KW-1133">Transmembrane helix</keyword>
<organism evidence="9 10">
    <name type="scientific">Rubritalea spongiae</name>
    <dbReference type="NCBI Taxonomy" id="430797"/>
    <lineage>
        <taxon>Bacteria</taxon>
        <taxon>Pseudomonadati</taxon>
        <taxon>Verrucomicrobiota</taxon>
        <taxon>Verrucomicrobiia</taxon>
        <taxon>Verrucomicrobiales</taxon>
        <taxon>Rubritaleaceae</taxon>
        <taxon>Rubritalea</taxon>
    </lineage>
</organism>
<dbReference type="RefSeq" id="WP_377093946.1">
    <property type="nucleotide sequence ID" value="NZ_JBHSJM010000001.1"/>
</dbReference>
<proteinExistence type="inferred from homology"/>
<evidence type="ECO:0000313" key="10">
    <source>
        <dbReference type="Proteomes" id="UP001597297"/>
    </source>
</evidence>
<feature type="transmembrane region" description="Helical" evidence="8">
    <location>
        <begin position="283"/>
        <end position="304"/>
    </location>
</feature>
<accession>A0ABW5E463</accession>
<reference evidence="10" key="1">
    <citation type="journal article" date="2019" name="Int. J. Syst. Evol. Microbiol.">
        <title>The Global Catalogue of Microorganisms (GCM) 10K type strain sequencing project: providing services to taxonomists for standard genome sequencing and annotation.</title>
        <authorList>
            <consortium name="The Broad Institute Genomics Platform"/>
            <consortium name="The Broad Institute Genome Sequencing Center for Infectious Disease"/>
            <person name="Wu L."/>
            <person name="Ma J."/>
        </authorList>
    </citation>
    <scope>NUCLEOTIDE SEQUENCE [LARGE SCALE GENOMIC DNA]</scope>
    <source>
        <strain evidence="10">JCM 16545</strain>
    </source>
</reference>
<evidence type="ECO:0000256" key="2">
    <source>
        <dbReference type="ARBA" id="ARBA00009773"/>
    </source>
</evidence>
<comment type="caution">
    <text evidence="9">The sequence shown here is derived from an EMBL/GenBank/DDBJ whole genome shotgun (WGS) entry which is preliminary data.</text>
</comment>
<keyword evidence="3" id="KW-0813">Transport</keyword>
<dbReference type="PANTHER" id="PTHR21716:SF67">
    <property type="entry name" value="TRANSPORT PROTEIN YDIK-RELATED"/>
    <property type="match status" value="1"/>
</dbReference>
<evidence type="ECO:0000256" key="5">
    <source>
        <dbReference type="ARBA" id="ARBA00022692"/>
    </source>
</evidence>
<comment type="similarity">
    <text evidence="2">Belongs to the autoinducer-2 exporter (AI-2E) (TC 2.A.86) family.</text>
</comment>
<evidence type="ECO:0000256" key="4">
    <source>
        <dbReference type="ARBA" id="ARBA00022475"/>
    </source>
</evidence>
<name>A0ABW5E463_9BACT</name>
<feature type="transmembrane region" description="Helical" evidence="8">
    <location>
        <begin position="12"/>
        <end position="32"/>
    </location>
</feature>
<evidence type="ECO:0000313" key="9">
    <source>
        <dbReference type="EMBL" id="MFD2277271.1"/>
    </source>
</evidence>
<dbReference type="Pfam" id="PF01594">
    <property type="entry name" value="AI-2E_transport"/>
    <property type="match status" value="1"/>
</dbReference>
<feature type="transmembrane region" description="Helical" evidence="8">
    <location>
        <begin position="316"/>
        <end position="346"/>
    </location>
</feature>
<evidence type="ECO:0000256" key="6">
    <source>
        <dbReference type="ARBA" id="ARBA00022989"/>
    </source>
</evidence>
<comment type="subcellular location">
    <subcellularLocation>
        <location evidence="1">Cell membrane</location>
        <topology evidence="1">Multi-pass membrane protein</topology>
    </subcellularLocation>
</comment>
<feature type="transmembrane region" description="Helical" evidence="8">
    <location>
        <begin position="158"/>
        <end position="184"/>
    </location>
</feature>
<feature type="transmembrane region" description="Helical" evidence="8">
    <location>
        <begin position="38"/>
        <end position="57"/>
    </location>
</feature>
<keyword evidence="5 8" id="KW-0812">Transmembrane</keyword>
<keyword evidence="4" id="KW-1003">Cell membrane</keyword>
<feature type="transmembrane region" description="Helical" evidence="8">
    <location>
        <begin position="249"/>
        <end position="271"/>
    </location>
</feature>
<dbReference type="EMBL" id="JBHUJC010000041">
    <property type="protein sequence ID" value="MFD2277271.1"/>
    <property type="molecule type" value="Genomic_DNA"/>
</dbReference>
<dbReference type="Proteomes" id="UP001597297">
    <property type="component" value="Unassembled WGS sequence"/>
</dbReference>
<keyword evidence="10" id="KW-1185">Reference proteome</keyword>
<sequence length="369" mass="38907">MKPTESDKAFVRNAIDAAVKIFLISLLVVMSYKIIQPFVMLVLWAIIIAVAFSPLIDKITKMCGGKRKLVCIGFGVAAVAVLILPVFTLAESSVQVVQNVAGDLKQNEAHFLKEAPSRVEEIPVVGKKVSEIWNLAATDFKAALKATAPLAQDAATKLVATIGSGLSGVLHFAISFIIAAVLLISPEKGFSVTRKIARSFAGERGEEFTKLTIATIRGVMTGVIGVAVIQAVLATIGLLVMGIPAAGVWGVLVLICAIVQLPPILVLGPIAGYAFTQYDTVPAVIFLVYSFIVSASDGVLKPILMARGVDTPMLVILLGAIGGMIMSGIVGLFVGAVVLSITYAIFMAWVNEKELHLSGTTEFDEGVAE</sequence>
<dbReference type="PANTHER" id="PTHR21716">
    <property type="entry name" value="TRANSMEMBRANE PROTEIN"/>
    <property type="match status" value="1"/>
</dbReference>
<evidence type="ECO:0000256" key="7">
    <source>
        <dbReference type="ARBA" id="ARBA00023136"/>
    </source>
</evidence>
<feature type="transmembrane region" description="Helical" evidence="8">
    <location>
        <begin position="219"/>
        <end position="243"/>
    </location>
</feature>
<evidence type="ECO:0000256" key="1">
    <source>
        <dbReference type="ARBA" id="ARBA00004651"/>
    </source>
</evidence>
<evidence type="ECO:0000256" key="8">
    <source>
        <dbReference type="SAM" id="Phobius"/>
    </source>
</evidence>
<protein>
    <submittedName>
        <fullName evidence="9">AI-2E family transporter</fullName>
    </submittedName>
</protein>